<accession>A0A562ZF37</accession>
<comment type="caution">
    <text evidence="1">The sequence shown here is derived from an EMBL/GenBank/DDBJ whole genome shotgun (WGS) entry which is preliminary data.</text>
</comment>
<dbReference type="PANTHER" id="PTHR30632">
    <property type="entry name" value="MOLYBDATE-BINDING PERIPLASMIC PROTEIN"/>
    <property type="match status" value="1"/>
</dbReference>
<dbReference type="AlphaFoldDB" id="A0A562ZF37"/>
<dbReference type="PANTHER" id="PTHR30632:SF11">
    <property type="entry name" value="BLR4797 PROTEIN"/>
    <property type="match status" value="1"/>
</dbReference>
<protein>
    <submittedName>
        <fullName evidence="1">ABC transporter substrate-binding protein</fullName>
    </submittedName>
</protein>
<gene>
    <name evidence="1" type="ORF">FN976_26840</name>
</gene>
<dbReference type="InterPro" id="IPR050682">
    <property type="entry name" value="ModA/WtpA"/>
</dbReference>
<dbReference type="Pfam" id="PF13531">
    <property type="entry name" value="SBP_bac_11"/>
    <property type="match status" value="1"/>
</dbReference>
<dbReference type="GO" id="GO:0015689">
    <property type="term" value="P:molybdate ion transport"/>
    <property type="evidence" value="ECO:0007669"/>
    <property type="project" value="TreeGrafter"/>
</dbReference>
<dbReference type="GO" id="GO:0030973">
    <property type="term" value="F:molybdate ion binding"/>
    <property type="evidence" value="ECO:0007669"/>
    <property type="project" value="TreeGrafter"/>
</dbReference>
<proteinExistence type="predicted"/>
<evidence type="ECO:0000313" key="2">
    <source>
        <dbReference type="Proteomes" id="UP000318199"/>
    </source>
</evidence>
<keyword evidence="2" id="KW-1185">Reference proteome</keyword>
<organism evidence="1 2">
    <name type="scientific">Caenimonas sedimenti</name>
    <dbReference type="NCBI Taxonomy" id="2596921"/>
    <lineage>
        <taxon>Bacteria</taxon>
        <taxon>Pseudomonadati</taxon>
        <taxon>Pseudomonadota</taxon>
        <taxon>Betaproteobacteria</taxon>
        <taxon>Burkholderiales</taxon>
        <taxon>Comamonadaceae</taxon>
        <taxon>Caenimonas</taxon>
    </lineage>
</organism>
<evidence type="ECO:0000313" key="1">
    <source>
        <dbReference type="EMBL" id="TWO66161.1"/>
    </source>
</evidence>
<dbReference type="OrthoDB" id="8902433at2"/>
<dbReference type="EMBL" id="VOBQ01000026">
    <property type="protein sequence ID" value="TWO66161.1"/>
    <property type="molecule type" value="Genomic_DNA"/>
</dbReference>
<dbReference type="RefSeq" id="WP_145896815.1">
    <property type="nucleotide sequence ID" value="NZ_VOBQ01000026.1"/>
</dbReference>
<sequence>MKTLHILSGGAAHALVRALQPAFEARHGCRIEGTFGAVGLMKDKLLGGEPCDLLILSAALIRDLAAQDHAVAGSARDLGVAKTGVAVRAGAAEADIGSPEALKALLERASGIYFPDPAKATAGIHFMKVLQGLGLAEAAATRLHTFPNGATAMGALAKAPDLGAVGCTQVTEILDTPGVRLLGLLPPPYELATVYTAAVAARAAEPELAAALAAALSDASAEGARKHAGFEPA</sequence>
<name>A0A562ZF37_9BURK</name>
<dbReference type="Proteomes" id="UP000318199">
    <property type="component" value="Unassembled WGS sequence"/>
</dbReference>
<dbReference type="SUPFAM" id="SSF53850">
    <property type="entry name" value="Periplasmic binding protein-like II"/>
    <property type="match status" value="1"/>
</dbReference>
<reference evidence="1 2" key="1">
    <citation type="submission" date="2019-07" db="EMBL/GenBank/DDBJ databases">
        <title>Caenimonas sedimenti sp. nov., isolated from activated sludge.</title>
        <authorList>
            <person name="Xu J."/>
        </authorList>
    </citation>
    <scope>NUCLEOTIDE SEQUENCE [LARGE SCALE GENOMIC DNA]</scope>
    <source>
        <strain evidence="1 2">HX-9-20</strain>
    </source>
</reference>
<dbReference type="Gene3D" id="3.40.190.10">
    <property type="entry name" value="Periplasmic binding protein-like II"/>
    <property type="match status" value="2"/>
</dbReference>